<dbReference type="Pfam" id="PF13561">
    <property type="entry name" value="adh_short_C2"/>
    <property type="match status" value="1"/>
</dbReference>
<dbReference type="RefSeq" id="WP_068864352.1">
    <property type="nucleotide sequence ID" value="NZ_LZYB01000004.1"/>
</dbReference>
<protein>
    <submittedName>
        <fullName evidence="2">Putative 2, 4-dienoyl-CoA reductase</fullName>
    </submittedName>
</protein>
<name>A0A1A7BFY7_9SPHN</name>
<keyword evidence="3" id="KW-1185">Reference proteome</keyword>
<accession>A0A1A7BFY7</accession>
<dbReference type="EMBL" id="LZYB01000004">
    <property type="protein sequence ID" value="OBV10656.1"/>
    <property type="molecule type" value="Genomic_DNA"/>
</dbReference>
<dbReference type="InterPro" id="IPR002347">
    <property type="entry name" value="SDR_fam"/>
</dbReference>
<dbReference type="Gene3D" id="3.40.50.720">
    <property type="entry name" value="NAD(P)-binding Rossmann-like Domain"/>
    <property type="match status" value="1"/>
</dbReference>
<gene>
    <name evidence="2" type="ORF">I603_1869</name>
</gene>
<keyword evidence="1" id="KW-0560">Oxidoreductase</keyword>
<dbReference type="GO" id="GO:0006635">
    <property type="term" value="P:fatty acid beta-oxidation"/>
    <property type="evidence" value="ECO:0007669"/>
    <property type="project" value="TreeGrafter"/>
</dbReference>
<dbReference type="InterPro" id="IPR036291">
    <property type="entry name" value="NAD(P)-bd_dom_sf"/>
</dbReference>
<organism evidence="2 3">
    <name type="scientific">Erythrobacter dokdonensis DSW-74</name>
    <dbReference type="NCBI Taxonomy" id="1300349"/>
    <lineage>
        <taxon>Bacteria</taxon>
        <taxon>Pseudomonadati</taxon>
        <taxon>Pseudomonadota</taxon>
        <taxon>Alphaproteobacteria</taxon>
        <taxon>Sphingomonadales</taxon>
        <taxon>Erythrobacteraceae</taxon>
        <taxon>Erythrobacter/Porphyrobacter group</taxon>
        <taxon>Erythrobacter</taxon>
    </lineage>
</organism>
<proteinExistence type="predicted"/>
<dbReference type="GO" id="GO:0008670">
    <property type="term" value="F:2,4-dienoyl-CoA reductase (NADPH) activity"/>
    <property type="evidence" value="ECO:0007669"/>
    <property type="project" value="TreeGrafter"/>
</dbReference>
<comment type="caution">
    <text evidence="2">The sequence shown here is derived from an EMBL/GenBank/DDBJ whole genome shotgun (WGS) entry which is preliminary data.</text>
</comment>
<evidence type="ECO:0000256" key="1">
    <source>
        <dbReference type="ARBA" id="ARBA00023002"/>
    </source>
</evidence>
<dbReference type="AlphaFoldDB" id="A0A1A7BFY7"/>
<dbReference type="PRINTS" id="PR00081">
    <property type="entry name" value="GDHRDH"/>
</dbReference>
<dbReference type="PANTHER" id="PTHR43658">
    <property type="entry name" value="SHORT-CHAIN DEHYDROGENASE/REDUCTASE"/>
    <property type="match status" value="1"/>
</dbReference>
<reference evidence="2 3" key="1">
    <citation type="submission" date="2016-06" db="EMBL/GenBank/DDBJ databases">
        <title>Genome sequence of Porphyrobacter dokdonensis DSW-74.</title>
        <authorList>
            <person name="Kim J.F."/>
            <person name="Song J.Y."/>
        </authorList>
    </citation>
    <scope>NUCLEOTIDE SEQUENCE [LARGE SCALE GENOMIC DNA]</scope>
    <source>
        <strain evidence="2 3">DSW-74</strain>
    </source>
</reference>
<evidence type="ECO:0000313" key="3">
    <source>
        <dbReference type="Proteomes" id="UP000092484"/>
    </source>
</evidence>
<dbReference type="SUPFAM" id="SSF51735">
    <property type="entry name" value="NAD(P)-binding Rossmann-fold domains"/>
    <property type="match status" value="1"/>
</dbReference>
<dbReference type="STRING" id="1300349.I603_1869"/>
<dbReference type="PATRIC" id="fig|1300349.4.peg.1861"/>
<sequence length="304" mass="32151">MDVSKLMFRDGLMKGERILVTGGGTGLGREMAEAFLKLGATVYICGRRQNKLDETAAELTALHAKDSGGKIVGMACDIRDPDAIHAMVDAIWADGGALTGVVNNAAGNFISRTEDLSVNGFNAIADIVMRGTFYVTLDIGKRLIAEKKKASFLSILTTWVWSGSAFVVPSAMSKTAINAMTQSLATEWGRYGLRFNAIAPGLFPTKGMSARLNPGGSGGNSNNAMNPMGRAGEMHELANLAVFLMGPGAEYVNGQTIAIDGAGFQATGGTFYPMLHALGDAEWEQMRAMIKGTNAKDKAERTVG</sequence>
<dbReference type="Proteomes" id="UP000092484">
    <property type="component" value="Unassembled WGS sequence"/>
</dbReference>
<evidence type="ECO:0000313" key="2">
    <source>
        <dbReference type="EMBL" id="OBV10656.1"/>
    </source>
</evidence>
<dbReference type="PANTHER" id="PTHR43658:SF8">
    <property type="entry name" value="17-BETA-HYDROXYSTEROID DEHYDROGENASE 14-RELATED"/>
    <property type="match status" value="1"/>
</dbReference>